<proteinExistence type="predicted"/>
<sequence length="143" mass="15687">MTGDSSETTPTDRQGTAVFVGSYVRVSSLPNENRGKPFEELRQSSIGRICRIVEPYEGTSTNGIQISTGEFRVHYAPLSPDGVSGISFYVAPGDIEVVAATEEMLLLYSEDIWQLIRPFGERQDTPTFERLVAAFGFSNLGDS</sequence>
<comment type="caution">
    <text evidence="1">The sequence shown here is derived from an EMBL/GenBank/DDBJ whole genome shotgun (WGS) entry which is preliminary data.</text>
</comment>
<keyword evidence="2" id="KW-1185">Reference proteome</keyword>
<reference evidence="1 2" key="1">
    <citation type="submission" date="2023-08" db="EMBL/GenBank/DDBJ databases">
        <title>Implementing the SeqCode for naming new Mesorhizobium species isolated from Vachellia karroo root nodules.</title>
        <authorList>
            <person name="Van Lill M."/>
        </authorList>
    </citation>
    <scope>NUCLEOTIDE SEQUENCE [LARGE SCALE GENOMIC DNA]</scope>
    <source>
        <strain evidence="1 2">VK2B</strain>
    </source>
</reference>
<protein>
    <recommendedName>
        <fullName evidence="3">Lipocalin-like domain-containing protein</fullName>
    </recommendedName>
</protein>
<evidence type="ECO:0000313" key="1">
    <source>
        <dbReference type="EMBL" id="MDX8489849.1"/>
    </source>
</evidence>
<gene>
    <name evidence="1" type="ORF">RFM52_32235</name>
</gene>
<dbReference type="EMBL" id="JAVIIV010000046">
    <property type="protein sequence ID" value="MDX8489849.1"/>
    <property type="molecule type" value="Genomic_DNA"/>
</dbReference>
<evidence type="ECO:0000313" key="2">
    <source>
        <dbReference type="Proteomes" id="UP001280156"/>
    </source>
</evidence>
<evidence type="ECO:0008006" key="3">
    <source>
        <dbReference type="Google" id="ProtNLM"/>
    </source>
</evidence>
<dbReference type="RefSeq" id="WP_320293439.1">
    <property type="nucleotide sequence ID" value="NZ_JAVIIU010000001.1"/>
</dbReference>
<accession>A0ABU4YVF6</accession>
<organism evidence="1 2">
    <name type="scientific">Mesorhizobium humile</name>
    <dbReference type="NCBI Taxonomy" id="3072313"/>
    <lineage>
        <taxon>Bacteria</taxon>
        <taxon>Pseudomonadati</taxon>
        <taxon>Pseudomonadota</taxon>
        <taxon>Alphaproteobacteria</taxon>
        <taxon>Hyphomicrobiales</taxon>
        <taxon>Phyllobacteriaceae</taxon>
        <taxon>Mesorhizobium</taxon>
    </lineage>
</organism>
<dbReference type="Proteomes" id="UP001280156">
    <property type="component" value="Unassembled WGS sequence"/>
</dbReference>
<name>A0ABU4YVF6_9HYPH</name>